<evidence type="ECO:0000313" key="3">
    <source>
        <dbReference type="EMBL" id="PAX53537.1"/>
    </source>
</evidence>
<feature type="compositionally biased region" description="Basic and acidic residues" evidence="1">
    <location>
        <begin position="108"/>
        <end position="118"/>
    </location>
</feature>
<dbReference type="OrthoDB" id="428681at2"/>
<dbReference type="AlphaFoldDB" id="A0A2A2TJC3"/>
<proteinExistence type="predicted"/>
<accession>A0A2A2TJC3</accession>
<evidence type="ECO:0000256" key="1">
    <source>
        <dbReference type="SAM" id="MobiDB-lite"/>
    </source>
</evidence>
<gene>
    <name evidence="3" type="ORF">CK510_13565</name>
</gene>
<keyword evidence="2" id="KW-0812">Transmembrane</keyword>
<sequence>MAVIRLILLVGVLGGLTLLLVQNSSPALPLVILGVRSQPLPLAMWILLSIVAGGITELLVSSLHELGNYFQGSSKQTRSQSTVSSSSSSSSSRQPAETTFRSTSSPESKQKSEYKSNAEDDWDIEASEDWDFEQKPSSNYRPQEEPRDKPVSGNSRNYDVLGEPLRDREQQPIRSDKSGSSYSISYREPKNSGVGKTESVYDADYRVIVPPYQADSTSPQPSTSSPSTSTANNQSGDDDWSFFEEDEDEDFGSKSRKSRK</sequence>
<keyword evidence="2" id="KW-1133">Transmembrane helix</keyword>
<evidence type="ECO:0008006" key="5">
    <source>
        <dbReference type="Google" id="ProtNLM"/>
    </source>
</evidence>
<feature type="compositionally biased region" description="Acidic residues" evidence="1">
    <location>
        <begin position="236"/>
        <end position="250"/>
    </location>
</feature>
<feature type="compositionally biased region" description="Basic and acidic residues" evidence="1">
    <location>
        <begin position="164"/>
        <end position="177"/>
    </location>
</feature>
<feature type="compositionally biased region" description="Low complexity" evidence="1">
    <location>
        <begin position="74"/>
        <end position="93"/>
    </location>
</feature>
<name>A0A2A2TJC3_9CYAN</name>
<evidence type="ECO:0000313" key="4">
    <source>
        <dbReference type="Proteomes" id="UP000218238"/>
    </source>
</evidence>
<evidence type="ECO:0000256" key="2">
    <source>
        <dbReference type="SAM" id="Phobius"/>
    </source>
</evidence>
<organism evidence="3 4">
    <name type="scientific">Brunnivagina elsteri CCALA 953</name>
    <dbReference type="NCBI Taxonomy" id="987040"/>
    <lineage>
        <taxon>Bacteria</taxon>
        <taxon>Bacillati</taxon>
        <taxon>Cyanobacteriota</taxon>
        <taxon>Cyanophyceae</taxon>
        <taxon>Nostocales</taxon>
        <taxon>Calotrichaceae</taxon>
        <taxon>Brunnivagina</taxon>
    </lineage>
</organism>
<dbReference type="EMBL" id="NTFS01000134">
    <property type="protein sequence ID" value="PAX53537.1"/>
    <property type="molecule type" value="Genomic_DNA"/>
</dbReference>
<reference evidence="3 4" key="1">
    <citation type="submission" date="2017-08" db="EMBL/GenBank/DDBJ databases">
        <title>Draft genome sequence of filamentous cyanobacterium Calothrix elsteri CCALA 953.</title>
        <authorList>
            <person name="Gagunashvili A.N."/>
            <person name="Elster J."/>
            <person name="Andresson O.S."/>
        </authorList>
    </citation>
    <scope>NUCLEOTIDE SEQUENCE [LARGE SCALE GENOMIC DNA]</scope>
    <source>
        <strain evidence="3 4">CCALA 953</strain>
    </source>
</reference>
<feature type="compositionally biased region" description="Polar residues" evidence="1">
    <location>
        <begin position="94"/>
        <end position="107"/>
    </location>
</feature>
<keyword evidence="4" id="KW-1185">Reference proteome</keyword>
<comment type="caution">
    <text evidence="3">The sequence shown here is derived from an EMBL/GenBank/DDBJ whole genome shotgun (WGS) entry which is preliminary data.</text>
</comment>
<feature type="compositionally biased region" description="Low complexity" evidence="1">
    <location>
        <begin position="216"/>
        <end position="230"/>
    </location>
</feature>
<protein>
    <recommendedName>
        <fullName evidence="5">LapA family protein</fullName>
    </recommendedName>
</protein>
<feature type="region of interest" description="Disordered" evidence="1">
    <location>
        <begin position="74"/>
        <end position="260"/>
    </location>
</feature>
<dbReference type="RefSeq" id="WP_095722204.1">
    <property type="nucleotide sequence ID" value="NZ_NTFS01000134.1"/>
</dbReference>
<dbReference type="Proteomes" id="UP000218238">
    <property type="component" value="Unassembled WGS sequence"/>
</dbReference>
<feature type="transmembrane region" description="Helical" evidence="2">
    <location>
        <begin position="39"/>
        <end position="60"/>
    </location>
</feature>
<feature type="compositionally biased region" description="Acidic residues" evidence="1">
    <location>
        <begin position="119"/>
        <end position="131"/>
    </location>
</feature>
<keyword evidence="2" id="KW-0472">Membrane</keyword>